<proteinExistence type="predicted"/>
<evidence type="ECO:0000313" key="2">
    <source>
        <dbReference type="EMBL" id="MBB5660594.1"/>
    </source>
</evidence>
<comment type="caution">
    <text evidence="2">The sequence shown here is derived from an EMBL/GenBank/DDBJ whole genome shotgun (WGS) entry which is preliminary data.</text>
</comment>
<accession>A0A7W9E840</accession>
<keyword evidence="1" id="KW-1133">Transmembrane helix</keyword>
<dbReference type="EMBL" id="JACIJB010000004">
    <property type="protein sequence ID" value="MBB5660594.1"/>
    <property type="molecule type" value="Genomic_DNA"/>
</dbReference>
<name>A0A7W9E840_9CAUL</name>
<dbReference type="AlphaFoldDB" id="A0A7W9E840"/>
<protein>
    <submittedName>
        <fullName evidence="2">Uncharacterized protein</fullName>
    </submittedName>
</protein>
<keyword evidence="1" id="KW-0812">Transmembrane</keyword>
<evidence type="ECO:0000313" key="3">
    <source>
        <dbReference type="Proteomes" id="UP000548978"/>
    </source>
</evidence>
<gene>
    <name evidence="2" type="ORF">FHS65_001340</name>
</gene>
<dbReference type="Proteomes" id="UP000548978">
    <property type="component" value="Unassembled WGS sequence"/>
</dbReference>
<sequence length="32" mass="3572">MKRDRTEWILVGLLTLGTAAQVVLFIRMVAGL</sequence>
<reference evidence="2 3" key="1">
    <citation type="submission" date="2020-08" db="EMBL/GenBank/DDBJ databases">
        <title>Genomic Encyclopedia of Type Strains, Phase IV (KMG-IV): sequencing the most valuable type-strain genomes for metagenomic binning, comparative biology and taxonomic classification.</title>
        <authorList>
            <person name="Goeker M."/>
        </authorList>
    </citation>
    <scope>NUCLEOTIDE SEQUENCE [LARGE SCALE GENOMIC DNA]</scope>
    <source>
        <strain evidence="2 3">DSM 24448</strain>
    </source>
</reference>
<keyword evidence="3" id="KW-1185">Reference proteome</keyword>
<evidence type="ECO:0000256" key="1">
    <source>
        <dbReference type="SAM" id="Phobius"/>
    </source>
</evidence>
<organism evidence="2 3">
    <name type="scientific">Brevundimonas halotolerans</name>
    <dbReference type="NCBI Taxonomy" id="69670"/>
    <lineage>
        <taxon>Bacteria</taxon>
        <taxon>Pseudomonadati</taxon>
        <taxon>Pseudomonadota</taxon>
        <taxon>Alphaproteobacteria</taxon>
        <taxon>Caulobacterales</taxon>
        <taxon>Caulobacteraceae</taxon>
        <taxon>Brevundimonas</taxon>
    </lineage>
</organism>
<keyword evidence="1" id="KW-0472">Membrane</keyword>
<feature type="transmembrane region" description="Helical" evidence="1">
    <location>
        <begin position="7"/>
        <end position="30"/>
    </location>
</feature>